<dbReference type="Proteomes" id="UP000598820">
    <property type="component" value="Unassembled WGS sequence"/>
</dbReference>
<comment type="caution">
    <text evidence="1">The sequence shown here is derived from an EMBL/GenBank/DDBJ whole genome shotgun (WGS) entry which is preliminary data.</text>
</comment>
<keyword evidence="2" id="KW-1185">Reference proteome</keyword>
<organism evidence="1 2">
    <name type="scientific">Spirosoma profusum</name>
    <dbReference type="NCBI Taxonomy" id="2771354"/>
    <lineage>
        <taxon>Bacteria</taxon>
        <taxon>Pseudomonadati</taxon>
        <taxon>Bacteroidota</taxon>
        <taxon>Cytophagia</taxon>
        <taxon>Cytophagales</taxon>
        <taxon>Cytophagaceae</taxon>
        <taxon>Spirosoma</taxon>
    </lineage>
</organism>
<accession>A0A926Y4V9</accession>
<name>A0A926Y4V9_9BACT</name>
<protein>
    <recommendedName>
        <fullName evidence="3">DUF4359 domain-containing protein</fullName>
    </recommendedName>
</protein>
<dbReference type="AlphaFoldDB" id="A0A926Y4V9"/>
<evidence type="ECO:0000313" key="2">
    <source>
        <dbReference type="Proteomes" id="UP000598820"/>
    </source>
</evidence>
<dbReference type="EMBL" id="JACWZY010000025">
    <property type="protein sequence ID" value="MBD2703805.1"/>
    <property type="molecule type" value="Genomic_DNA"/>
</dbReference>
<evidence type="ECO:0008006" key="3">
    <source>
        <dbReference type="Google" id="ProtNLM"/>
    </source>
</evidence>
<proteinExistence type="predicted"/>
<evidence type="ECO:0000313" key="1">
    <source>
        <dbReference type="EMBL" id="MBD2703805.1"/>
    </source>
</evidence>
<gene>
    <name evidence="1" type="ORF">IC229_24375</name>
</gene>
<sequence length="124" mass="13688">MNRNLLYLIISLFAVLALILTNPKEHKAAVKAKMSQIIQQTVLEENKRDNGVAEKLGLSLGALMGGYMVDRLIEGSITRTNYLLFSTTNFVSGDESTTIGLGILGSVYLSSKIDKKLKEVRKQQ</sequence>
<reference evidence="1" key="1">
    <citation type="submission" date="2020-09" db="EMBL/GenBank/DDBJ databases">
        <authorList>
            <person name="Kim M.K."/>
        </authorList>
    </citation>
    <scope>NUCLEOTIDE SEQUENCE</scope>
    <source>
        <strain evidence="1">BT702</strain>
    </source>
</reference>
<dbReference type="RefSeq" id="WP_190889795.1">
    <property type="nucleotide sequence ID" value="NZ_JACWZY010000025.1"/>
</dbReference>